<proteinExistence type="predicted"/>
<dbReference type="Gene3D" id="3.30.200.20">
    <property type="entry name" value="Phosphorylase Kinase, domain 1"/>
    <property type="match status" value="1"/>
</dbReference>
<dbReference type="Pfam" id="PF01636">
    <property type="entry name" value="APH"/>
    <property type="match status" value="1"/>
</dbReference>
<dbReference type="SUPFAM" id="SSF56112">
    <property type="entry name" value="Protein kinase-like (PK-like)"/>
    <property type="match status" value="1"/>
</dbReference>
<reference evidence="3" key="1">
    <citation type="journal article" date="2012" name="MBio">
        <title>Comparative genome analysis of Trichophyton rubrum and related dermatophytes reveals candidate genes involved in infection.</title>
        <authorList>
            <person name="Martinez D.A."/>
            <person name="Oliver B.G."/>
            <person name="Graeser Y."/>
            <person name="Goldberg J.M."/>
            <person name="Li W."/>
            <person name="Martinez-Rossi N.M."/>
            <person name="Monod M."/>
            <person name="Shelest E."/>
            <person name="Barton R.C."/>
            <person name="Birch E."/>
            <person name="Brakhage A.A."/>
            <person name="Chen Z."/>
            <person name="Gurr S.J."/>
            <person name="Heiman D."/>
            <person name="Heitman J."/>
            <person name="Kosti I."/>
            <person name="Rossi A."/>
            <person name="Saif S."/>
            <person name="Samalova M."/>
            <person name="Saunders C.W."/>
            <person name="Shea T."/>
            <person name="Summerbell R.C."/>
            <person name="Xu J."/>
            <person name="Young S."/>
            <person name="Zeng Q."/>
            <person name="Birren B.W."/>
            <person name="Cuomo C.A."/>
            <person name="White T.C."/>
        </authorList>
    </citation>
    <scope>NUCLEOTIDE SEQUENCE [LARGE SCALE GENOMIC DNA]</scope>
    <source>
        <strain evidence="3">ATCC MYA-4604 / CBS 118893</strain>
    </source>
</reference>
<name>E4V0S9_ARTGP</name>
<dbReference type="STRING" id="535722.E4V0S9"/>
<protein>
    <submittedName>
        <fullName evidence="2">Phosphotransferase enzyme family protein</fullName>
    </submittedName>
</protein>
<gene>
    <name evidence="2" type="ORF">MGYG_06638</name>
</gene>
<dbReference type="PANTHER" id="PTHR21310:SF37">
    <property type="entry name" value="AMINOGLYCOSIDE PHOSPHOTRANSFERASE DOMAIN-CONTAINING PROTEIN"/>
    <property type="match status" value="1"/>
</dbReference>
<dbReference type="RefSeq" id="XP_003170652.1">
    <property type="nucleotide sequence ID" value="XM_003170604.1"/>
</dbReference>
<keyword evidence="2" id="KW-0808">Transferase</keyword>
<dbReference type="PANTHER" id="PTHR21310">
    <property type="entry name" value="AMINOGLYCOSIDE PHOSPHOTRANSFERASE-RELATED-RELATED"/>
    <property type="match status" value="1"/>
</dbReference>
<sequence length="343" mass="39177">MEFDCTVSQKQEQKNPRSACRWKGGAFNIYYRVRYEDGVHLIVRFAALGKAILRQEKVKQEVATMNNLRHNTSIPVPEVLGSGTCWSGPYTVMPFVEGVPLSELLEETSKEVSPVLNTQLSDRSLKRAYHEMATLVLELSKPKFDTIGAPMKNEGSFSVGGRPVTFSMNELMLSAIYMKAISPYAPLGYIAMTRLSNVLIDIEKFCVSGAIDWEFTYVAPAEFSSEGWESDLNQFIALYTSCFRLFLEALRESEDKMIELQTLTEQRRLSPQMEHSMETGLFWAFIDEKHHGPFTSIDDRVQNLSDKHKDEINDLFTLKMSRFNEDSVKGFDDHYPIDELLMI</sequence>
<dbReference type="InterPro" id="IPR002575">
    <property type="entry name" value="Aminoglycoside_PTrfase"/>
</dbReference>
<dbReference type="AlphaFoldDB" id="E4V0S9"/>
<dbReference type="InParanoid" id="E4V0S9"/>
<feature type="domain" description="Aminoglycoside phosphotransferase" evidence="1">
    <location>
        <begin position="30"/>
        <end position="108"/>
    </location>
</feature>
<dbReference type="VEuPathDB" id="FungiDB:MGYG_06638"/>
<dbReference type="InterPro" id="IPR051678">
    <property type="entry name" value="AGP_Transferase"/>
</dbReference>
<dbReference type="InterPro" id="IPR011009">
    <property type="entry name" value="Kinase-like_dom_sf"/>
</dbReference>
<evidence type="ECO:0000259" key="1">
    <source>
        <dbReference type="Pfam" id="PF01636"/>
    </source>
</evidence>
<dbReference type="OrthoDB" id="4132742at2759"/>
<keyword evidence="3" id="KW-1185">Reference proteome</keyword>
<evidence type="ECO:0000313" key="2">
    <source>
        <dbReference type="EMBL" id="EFR03644.1"/>
    </source>
</evidence>
<dbReference type="eggNOG" id="ENOG502SKQE">
    <property type="taxonomic scope" value="Eukaryota"/>
</dbReference>
<dbReference type="GO" id="GO:0016740">
    <property type="term" value="F:transferase activity"/>
    <property type="evidence" value="ECO:0007669"/>
    <property type="project" value="UniProtKB-KW"/>
</dbReference>
<dbReference type="HOGENOM" id="CLU_028906_4_0_1"/>
<organism evidence="3">
    <name type="scientific">Arthroderma gypseum (strain ATCC MYA-4604 / CBS 118893)</name>
    <name type="common">Microsporum gypseum</name>
    <dbReference type="NCBI Taxonomy" id="535722"/>
    <lineage>
        <taxon>Eukaryota</taxon>
        <taxon>Fungi</taxon>
        <taxon>Dikarya</taxon>
        <taxon>Ascomycota</taxon>
        <taxon>Pezizomycotina</taxon>
        <taxon>Eurotiomycetes</taxon>
        <taxon>Eurotiomycetidae</taxon>
        <taxon>Onygenales</taxon>
        <taxon>Arthrodermataceae</taxon>
        <taxon>Nannizzia</taxon>
    </lineage>
</organism>
<dbReference type="GeneID" id="10025893"/>
<dbReference type="EMBL" id="DS989827">
    <property type="protein sequence ID" value="EFR03644.1"/>
    <property type="molecule type" value="Genomic_DNA"/>
</dbReference>
<evidence type="ECO:0000313" key="3">
    <source>
        <dbReference type="Proteomes" id="UP000002669"/>
    </source>
</evidence>
<dbReference type="Proteomes" id="UP000002669">
    <property type="component" value="Unassembled WGS sequence"/>
</dbReference>
<accession>E4V0S9</accession>